<feature type="domain" description="Protein kinase" evidence="13">
    <location>
        <begin position="617"/>
        <end position="882"/>
    </location>
</feature>
<dbReference type="PROSITE" id="PS50011">
    <property type="entry name" value="PROTEIN_KINASE_DOM"/>
    <property type="match status" value="1"/>
</dbReference>
<keyword evidence="10" id="KW-0812">Transmembrane</keyword>
<feature type="domain" description="CUB" evidence="12">
    <location>
        <begin position="446"/>
        <end position="555"/>
    </location>
</feature>
<reference evidence="16" key="1">
    <citation type="journal article" date="2017" name="Plant J.">
        <title>The pomegranate (Punica granatum L.) genome and the genomics of punicalagin biosynthesis.</title>
        <authorList>
            <person name="Qin G."/>
            <person name="Xu C."/>
            <person name="Ming R."/>
            <person name="Tang H."/>
            <person name="Guyot R."/>
            <person name="Kramer E.M."/>
            <person name="Hu Y."/>
            <person name="Yi X."/>
            <person name="Qi Y."/>
            <person name="Xu X."/>
            <person name="Gao Z."/>
            <person name="Pan H."/>
            <person name="Jian J."/>
            <person name="Tian Y."/>
            <person name="Yue Z."/>
            <person name="Xu Y."/>
        </authorList>
    </citation>
    <scope>NUCLEOTIDE SEQUENCE [LARGE SCALE GENOMIC DNA]</scope>
    <source>
        <strain evidence="16">cv. Dabenzi</strain>
    </source>
</reference>
<dbReference type="Pfam" id="PF00431">
    <property type="entry name" value="CUB"/>
    <property type="match status" value="1"/>
</dbReference>
<dbReference type="SMART" id="SM00042">
    <property type="entry name" value="CUB"/>
    <property type="match status" value="1"/>
</dbReference>
<evidence type="ECO:0000313" key="16">
    <source>
        <dbReference type="Proteomes" id="UP000197138"/>
    </source>
</evidence>
<keyword evidence="2" id="KW-0052">Apoplast</keyword>
<keyword evidence="17" id="KW-1185">Reference proteome</keyword>
<proteinExistence type="inferred from homology"/>
<reference evidence="14" key="2">
    <citation type="submission" date="2017-06" db="EMBL/GenBank/DDBJ databases">
        <title>The pomegranate genome and the genomics of punicalagin biosynthesis.</title>
        <authorList>
            <person name="Xu C."/>
        </authorList>
    </citation>
    <scope>NUCLEOTIDE SEQUENCE [LARGE SCALE GENOMIC DNA]</scope>
    <source>
        <tissue evidence="14">Fresh leaf</tissue>
    </source>
</reference>
<evidence type="ECO:0000259" key="13">
    <source>
        <dbReference type="PROSITE" id="PS50011"/>
    </source>
</evidence>
<dbReference type="EMBL" id="MTKT01004939">
    <property type="protein sequence ID" value="OWM69150.1"/>
    <property type="molecule type" value="Genomic_DNA"/>
</dbReference>
<dbReference type="Pfam" id="PF04674">
    <property type="entry name" value="Phi_1"/>
    <property type="match status" value="1"/>
</dbReference>
<dbReference type="InterPro" id="IPR006766">
    <property type="entry name" value="EXORDIUM-like"/>
</dbReference>
<dbReference type="PROSITE" id="PS00107">
    <property type="entry name" value="PROTEIN_KINASE_ATP"/>
    <property type="match status" value="1"/>
</dbReference>
<dbReference type="InterPro" id="IPR017441">
    <property type="entry name" value="Protein_kinase_ATP_BS"/>
</dbReference>
<dbReference type="PANTHER" id="PTHR27001">
    <property type="entry name" value="OS01G0253100 PROTEIN"/>
    <property type="match status" value="1"/>
</dbReference>
<gene>
    <name evidence="14" type="ORF">CDL15_Pgr025337</name>
    <name evidence="15" type="ORF">CRG98_021819</name>
</gene>
<dbReference type="GeneID" id="116211960"/>
<sequence length="882" mass="97551">MVGTVASLSFLLLCFIYGFPSSSAEKPTVGLTYSGGKIITEPVTVSLLWFGAEWRGSDKETVRNAINSLTSMRYDSDLSYEVPTLGNWWDVIRQYRDRSNFPVTDTVSVGPECSYTGPHVNLTLSQVTEIGKAAFNRTSVDGFGSLTCNQFFHVDENSFYHVLFSNTVTFLEGTEQRKFTDMCSGNFPVEVTKDQPVSVLWARAPMEADDQCSVLLHGSLYKGPPNGNEKVDSLVGNLLGKIAEEVTNQDGRGWTSSDGNGFSVSSLCTSQFEMRSTGPPLYVDINGSFSFNAIGLNGRRYILPYIWDQNIRNCALKLSEACTTNLVILKQPSSYMRVGVGVNRSDGLQPYLPNQQCKWKIDIPKAKFLSFNVHYFSIAPDSDDLLQVCPSDSSDHDGCTVISTATKDLFTKFKLMGSEAYVKFVSGDSVSFESRGWELKYTAGLCSGNEDIYNSYGLIGYDTSNGMSYVRGLNCRWLLHGKPGTGVSLTFTRINISKDLDFIAIFSSTSREIVNFTGSYNGSNLPQVNLTGKVTIMFNTQTEEGDGWSANYYLSSPGKPSNRALLFVLVFVLVAMAVSFSIGVVVLALLQRRRGRKRNLTPLDPNESFVLVGSDFLREENRIGQGHSAVVYRAVLADGRSVAVKSLKDTESRMEPEEEILLKSSSHPNIVSLLGSSRDELPGRSMVFELMGRGSLSYNLRKKGETLSWEQRLEIALQISSAIQMLHMYMKPPVFHGNITSDNILLDEFCNAKLGGFGSARYCNAVEITDGEEDTSETAEDMWSFGILLLELLAGEPLLNRNDYRNFGSLKEMNEIMGDQEFVDQRLGLPSDDCKIVALTKFGDIAKWCVSGILRVDDENPKIGDVVSGLQQVKQLFHSASR</sequence>
<dbReference type="Gene3D" id="2.60.120.290">
    <property type="entry name" value="Spermadhesin, CUB domain"/>
    <property type="match status" value="2"/>
</dbReference>
<dbReference type="EMBL" id="PGOL01001490">
    <property type="protein sequence ID" value="PKI57752.1"/>
    <property type="molecule type" value="Genomic_DNA"/>
</dbReference>
<keyword evidence="4 11" id="KW-0732">Signal</keyword>
<evidence type="ECO:0000256" key="6">
    <source>
        <dbReference type="ARBA" id="ARBA00022840"/>
    </source>
</evidence>
<dbReference type="SUPFAM" id="SSF49854">
    <property type="entry name" value="Spermadhesin, CUB domain"/>
    <property type="match status" value="2"/>
</dbReference>
<evidence type="ECO:0000256" key="10">
    <source>
        <dbReference type="SAM" id="Phobius"/>
    </source>
</evidence>
<keyword evidence="7" id="KW-1015">Disulfide bond</keyword>
<evidence type="ECO:0000256" key="5">
    <source>
        <dbReference type="ARBA" id="ARBA00022741"/>
    </source>
</evidence>
<dbReference type="AlphaFoldDB" id="A0A218W9X2"/>
<feature type="signal peptide" evidence="11">
    <location>
        <begin position="1"/>
        <end position="24"/>
    </location>
</feature>
<dbReference type="GO" id="GO:0005524">
    <property type="term" value="F:ATP binding"/>
    <property type="evidence" value="ECO:0007669"/>
    <property type="project" value="UniProtKB-UniRule"/>
</dbReference>
<evidence type="ECO:0000256" key="3">
    <source>
        <dbReference type="ARBA" id="ARBA00022525"/>
    </source>
</evidence>
<comment type="caution">
    <text evidence="14">The sequence shown here is derived from an EMBL/GenBank/DDBJ whole genome shotgun (WGS) entry which is preliminary data.</text>
</comment>
<evidence type="ECO:0000313" key="17">
    <source>
        <dbReference type="Proteomes" id="UP000233551"/>
    </source>
</evidence>
<protein>
    <recommendedName>
        <fullName evidence="18">Protein kinase domain-containing protein</fullName>
    </recommendedName>
</protein>
<evidence type="ECO:0000256" key="7">
    <source>
        <dbReference type="ARBA" id="ARBA00023157"/>
    </source>
</evidence>
<dbReference type="InterPro" id="IPR035914">
    <property type="entry name" value="Sperma_CUB_dom_sf"/>
</dbReference>
<dbReference type="PROSITE" id="PS01180">
    <property type="entry name" value="CUB"/>
    <property type="match status" value="1"/>
</dbReference>
<evidence type="ECO:0000256" key="11">
    <source>
        <dbReference type="SAM" id="SignalP"/>
    </source>
</evidence>
<organism evidence="14 16">
    <name type="scientific">Punica granatum</name>
    <name type="common">Pomegranate</name>
    <dbReference type="NCBI Taxonomy" id="22663"/>
    <lineage>
        <taxon>Eukaryota</taxon>
        <taxon>Viridiplantae</taxon>
        <taxon>Streptophyta</taxon>
        <taxon>Embryophyta</taxon>
        <taxon>Tracheophyta</taxon>
        <taxon>Spermatophyta</taxon>
        <taxon>Magnoliopsida</taxon>
        <taxon>eudicotyledons</taxon>
        <taxon>Gunneridae</taxon>
        <taxon>Pentapetalae</taxon>
        <taxon>rosids</taxon>
        <taxon>malvids</taxon>
        <taxon>Myrtales</taxon>
        <taxon>Lythraceae</taxon>
        <taxon>Punica</taxon>
    </lineage>
</organism>
<evidence type="ECO:0000256" key="2">
    <source>
        <dbReference type="ARBA" id="ARBA00022523"/>
    </source>
</evidence>
<evidence type="ECO:0000313" key="15">
    <source>
        <dbReference type="EMBL" id="PKI57752.1"/>
    </source>
</evidence>
<dbReference type="SUPFAM" id="SSF56112">
    <property type="entry name" value="Protein kinase-like (PK-like)"/>
    <property type="match status" value="1"/>
</dbReference>
<evidence type="ECO:0008006" key="18">
    <source>
        <dbReference type="Google" id="ProtNLM"/>
    </source>
</evidence>
<keyword evidence="5 9" id="KW-0547">Nucleotide-binding</keyword>
<evidence type="ECO:0000313" key="14">
    <source>
        <dbReference type="EMBL" id="OWM69150.1"/>
    </source>
</evidence>
<evidence type="ECO:0000259" key="12">
    <source>
        <dbReference type="PROSITE" id="PS01180"/>
    </source>
</evidence>
<name>A0A218W9X2_PUNGR</name>
<keyword evidence="10" id="KW-1133">Transmembrane helix</keyword>
<dbReference type="OrthoDB" id="1147327at2759"/>
<dbReference type="Proteomes" id="UP000233551">
    <property type="component" value="Unassembled WGS sequence"/>
</dbReference>
<reference evidence="15 17" key="3">
    <citation type="submission" date="2017-11" db="EMBL/GenBank/DDBJ databases">
        <title>De-novo sequencing of pomegranate (Punica granatum L.) genome.</title>
        <authorList>
            <person name="Akparov Z."/>
            <person name="Amiraslanov A."/>
            <person name="Hajiyeva S."/>
            <person name="Abbasov M."/>
            <person name="Kaur K."/>
            <person name="Hamwieh A."/>
            <person name="Solovyev V."/>
            <person name="Salamov A."/>
            <person name="Braich B."/>
            <person name="Kosarev P."/>
            <person name="Mahmoud A."/>
            <person name="Hajiyev E."/>
            <person name="Babayeva S."/>
            <person name="Izzatullayeva V."/>
            <person name="Mammadov A."/>
            <person name="Mammadov A."/>
            <person name="Sharifova S."/>
            <person name="Ojaghi J."/>
            <person name="Eynullazada K."/>
            <person name="Bayramov B."/>
            <person name="Abdulazimova A."/>
            <person name="Shahmuradov I."/>
        </authorList>
    </citation>
    <scope>NUCLEOTIDE SEQUENCE [LARGE SCALE GENOMIC DNA]</scope>
    <source>
        <strain evidence="15">AG2017</strain>
        <strain evidence="17">cv. AG2017</strain>
        <tissue evidence="15">Leaf</tissue>
    </source>
</reference>
<feature type="transmembrane region" description="Helical" evidence="10">
    <location>
        <begin position="564"/>
        <end position="590"/>
    </location>
</feature>
<keyword evidence="3" id="KW-0964">Secreted</keyword>
<dbReference type="Pfam" id="PF00069">
    <property type="entry name" value="Pkinase"/>
    <property type="match status" value="1"/>
</dbReference>
<dbReference type="STRING" id="22663.A0A218W9X2"/>
<evidence type="ECO:0000256" key="1">
    <source>
        <dbReference type="ARBA" id="ARBA00004271"/>
    </source>
</evidence>
<dbReference type="GO" id="GO:0048046">
    <property type="term" value="C:apoplast"/>
    <property type="evidence" value="ECO:0007669"/>
    <property type="project" value="UniProtKB-SubCell"/>
</dbReference>
<dbReference type="Gene3D" id="1.10.510.10">
    <property type="entry name" value="Transferase(Phosphotransferase) domain 1"/>
    <property type="match status" value="1"/>
</dbReference>
<feature type="binding site" evidence="9">
    <location>
        <position position="645"/>
    </location>
    <ligand>
        <name>ATP</name>
        <dbReference type="ChEBI" id="CHEBI:30616"/>
    </ligand>
</feature>
<dbReference type="Proteomes" id="UP000197138">
    <property type="component" value="Unassembled WGS sequence"/>
</dbReference>
<dbReference type="PANTHER" id="PTHR27001:SF931">
    <property type="entry name" value="OS11G0664100 PROTEIN"/>
    <property type="match status" value="1"/>
</dbReference>
<evidence type="ECO:0000256" key="4">
    <source>
        <dbReference type="ARBA" id="ARBA00022729"/>
    </source>
</evidence>
<accession>A0A218W9X2</accession>
<dbReference type="GO" id="GO:0004672">
    <property type="term" value="F:protein kinase activity"/>
    <property type="evidence" value="ECO:0007669"/>
    <property type="project" value="InterPro"/>
</dbReference>
<evidence type="ECO:0000256" key="8">
    <source>
        <dbReference type="ARBA" id="ARBA00023591"/>
    </source>
</evidence>
<comment type="similarity">
    <text evidence="8">Belongs to the EXORDIUM family.</text>
</comment>
<dbReference type="InterPro" id="IPR000719">
    <property type="entry name" value="Prot_kinase_dom"/>
</dbReference>
<comment type="subcellular location">
    <subcellularLocation>
        <location evidence="1">Secreted</location>
        <location evidence="1">Extracellular space</location>
        <location evidence="1">Apoplast</location>
    </subcellularLocation>
</comment>
<feature type="chain" id="PRO_5014071616" description="Protein kinase domain-containing protein" evidence="11">
    <location>
        <begin position="25"/>
        <end position="882"/>
    </location>
</feature>
<keyword evidence="10" id="KW-0472">Membrane</keyword>
<dbReference type="InterPro" id="IPR000859">
    <property type="entry name" value="CUB_dom"/>
</dbReference>
<dbReference type="GO" id="GO:0005886">
    <property type="term" value="C:plasma membrane"/>
    <property type="evidence" value="ECO:0007669"/>
    <property type="project" value="TreeGrafter"/>
</dbReference>
<keyword evidence="6 9" id="KW-0067">ATP-binding</keyword>
<evidence type="ECO:0000256" key="9">
    <source>
        <dbReference type="PROSITE-ProRule" id="PRU10141"/>
    </source>
</evidence>
<dbReference type="InterPro" id="IPR011009">
    <property type="entry name" value="Kinase-like_dom_sf"/>
</dbReference>